<dbReference type="EMBL" id="NNAY01000633">
    <property type="protein sequence ID" value="OXU27295.1"/>
    <property type="molecule type" value="Genomic_DNA"/>
</dbReference>
<dbReference type="AlphaFoldDB" id="A0A232F9F0"/>
<evidence type="ECO:0000256" key="5">
    <source>
        <dbReference type="PIRNR" id="PIRNR015952"/>
    </source>
</evidence>
<keyword evidence="3 5" id="KW-0698">rRNA processing</keyword>
<comment type="function">
    <text evidence="5">Involved in nucleolar processing of pre-18S ribosomal RNA.</text>
</comment>
<dbReference type="PANTHER" id="PTHR12838">
    <property type="entry name" value="U3 SMALL NUCLEOLAR RNA-ASSOCIATED PROTEIN 11"/>
    <property type="match status" value="1"/>
</dbReference>
<reference evidence="7 8" key="1">
    <citation type="journal article" date="2017" name="Curr. Biol.">
        <title>The Evolution of Venom by Co-option of Single-Copy Genes.</title>
        <authorList>
            <person name="Martinson E.O."/>
            <person name="Mrinalini"/>
            <person name="Kelkar Y.D."/>
            <person name="Chang C.H."/>
            <person name="Werren J.H."/>
        </authorList>
    </citation>
    <scope>NUCLEOTIDE SEQUENCE [LARGE SCALE GENOMIC DNA]</scope>
    <source>
        <strain evidence="7 8">Alberta</strain>
        <tissue evidence="7">Whole body</tissue>
    </source>
</reference>
<evidence type="ECO:0000256" key="2">
    <source>
        <dbReference type="ARBA" id="ARBA00008105"/>
    </source>
</evidence>
<comment type="subunit">
    <text evidence="5">Component of the ribosomal small subunit (SSU) processome.</text>
</comment>
<evidence type="ECO:0000256" key="4">
    <source>
        <dbReference type="ARBA" id="ARBA00023242"/>
    </source>
</evidence>
<feature type="compositionally biased region" description="Basic residues" evidence="6">
    <location>
        <begin position="1"/>
        <end position="18"/>
    </location>
</feature>
<dbReference type="Pfam" id="PF03998">
    <property type="entry name" value="Utp11"/>
    <property type="match status" value="1"/>
</dbReference>
<comment type="similarity">
    <text evidence="2 5">Belongs to the UTP11 family.</text>
</comment>
<gene>
    <name evidence="7" type="ORF">TSAR_004456</name>
</gene>
<dbReference type="GO" id="GO:0006364">
    <property type="term" value="P:rRNA processing"/>
    <property type="evidence" value="ECO:0007669"/>
    <property type="project" value="UniProtKB-UniRule"/>
</dbReference>
<protein>
    <recommendedName>
        <fullName evidence="5">U3 small nucleolar RNA-associated protein 11</fullName>
        <shortName evidence="5">U3 snoRNA-associated protein 11</shortName>
    </recommendedName>
</protein>
<dbReference type="InterPro" id="IPR007144">
    <property type="entry name" value="SSU_processome_Utp11"/>
</dbReference>
<comment type="caution">
    <text evidence="7">The sequence shown here is derived from an EMBL/GenBank/DDBJ whole genome shotgun (WGS) entry which is preliminary data.</text>
</comment>
<evidence type="ECO:0000256" key="1">
    <source>
        <dbReference type="ARBA" id="ARBA00004604"/>
    </source>
</evidence>
<name>A0A232F9F0_9HYME</name>
<dbReference type="OrthoDB" id="29058at2759"/>
<evidence type="ECO:0000313" key="7">
    <source>
        <dbReference type="EMBL" id="OXU27295.1"/>
    </source>
</evidence>
<dbReference type="STRING" id="543379.A0A232F9F0"/>
<dbReference type="GO" id="GO:0032040">
    <property type="term" value="C:small-subunit processome"/>
    <property type="evidence" value="ECO:0007669"/>
    <property type="project" value="UniProtKB-UniRule"/>
</dbReference>
<dbReference type="PANTHER" id="PTHR12838:SF0">
    <property type="entry name" value="U3 SMALL NUCLEOLAR RNA-ASSOCIATED PROTEIN 11-RELATED"/>
    <property type="match status" value="1"/>
</dbReference>
<keyword evidence="4 5" id="KW-0539">Nucleus</keyword>
<evidence type="ECO:0000256" key="3">
    <source>
        <dbReference type="ARBA" id="ARBA00022552"/>
    </source>
</evidence>
<organism evidence="7 8">
    <name type="scientific">Trichomalopsis sarcophagae</name>
    <dbReference type="NCBI Taxonomy" id="543379"/>
    <lineage>
        <taxon>Eukaryota</taxon>
        <taxon>Metazoa</taxon>
        <taxon>Ecdysozoa</taxon>
        <taxon>Arthropoda</taxon>
        <taxon>Hexapoda</taxon>
        <taxon>Insecta</taxon>
        <taxon>Pterygota</taxon>
        <taxon>Neoptera</taxon>
        <taxon>Endopterygota</taxon>
        <taxon>Hymenoptera</taxon>
        <taxon>Apocrita</taxon>
        <taxon>Proctotrupomorpha</taxon>
        <taxon>Chalcidoidea</taxon>
        <taxon>Pteromalidae</taxon>
        <taxon>Pteromalinae</taxon>
        <taxon>Trichomalopsis</taxon>
    </lineage>
</organism>
<evidence type="ECO:0000256" key="6">
    <source>
        <dbReference type="SAM" id="MobiDB-lite"/>
    </source>
</evidence>
<proteinExistence type="inferred from homology"/>
<sequence length="253" mass="30185">MSSWKKAAKSSQKTHRERHQLESRKHLGLLEKKKDYVLRARDYNEKQATLKLLRKRALNKNPDEFYFHMINSQVENGVHREKEKDEDYSEDQIKLMETQDLKYVAHKRNLETKKVEKLHSNLHMIDAANEIPNKHIFFVDDGEEAKDFDIAEKLNTHPALVGRRTNRPKLDSLQKMKLPDFDEKTLEKMEQRKHMAYTELSKRVDREHELTVVQQVLEIKRALKDKKVTKPKKVKSGSRDGAPIYKWKYERKR</sequence>
<accession>A0A232F9F0</accession>
<dbReference type="PIRSF" id="PIRSF015952">
    <property type="entry name" value="U3snoRNP11"/>
    <property type="match status" value="1"/>
</dbReference>
<evidence type="ECO:0000313" key="8">
    <source>
        <dbReference type="Proteomes" id="UP000215335"/>
    </source>
</evidence>
<dbReference type="Proteomes" id="UP000215335">
    <property type="component" value="Unassembled WGS sequence"/>
</dbReference>
<feature type="region of interest" description="Disordered" evidence="6">
    <location>
        <begin position="1"/>
        <end position="26"/>
    </location>
</feature>
<comment type="subcellular location">
    <subcellularLocation>
        <location evidence="1 5">Nucleus</location>
        <location evidence="1 5">Nucleolus</location>
    </subcellularLocation>
</comment>
<keyword evidence="8" id="KW-1185">Reference proteome</keyword>